<dbReference type="SUPFAM" id="SSF52980">
    <property type="entry name" value="Restriction endonuclease-like"/>
    <property type="match status" value="1"/>
</dbReference>
<dbReference type="GO" id="GO:0006312">
    <property type="term" value="P:mitotic recombination"/>
    <property type="evidence" value="ECO:0007669"/>
    <property type="project" value="TreeGrafter"/>
</dbReference>
<gene>
    <name evidence="9" type="ORF">TGDOM2_249330</name>
</gene>
<protein>
    <submittedName>
        <fullName evidence="9">DNA repair protein rad10 subfamily protein</fullName>
    </submittedName>
</protein>
<dbReference type="GO" id="GO:0070914">
    <property type="term" value="P:UV-damage excision repair"/>
    <property type="evidence" value="ECO:0007669"/>
    <property type="project" value="TreeGrafter"/>
</dbReference>
<sequence length="424" mass="44554">MLKMAETPSASLKRAARARDSTAREQVARVSESMNIPEKQNEPHAASTCGKRVANREEELKCQAAPEQQRSAKRPFPSFTPASCLPSPISSTLTSSSSSTLASSSSSSPSSTLASSSSSTLASSSSSTLASSSSSSSSSLASSSSSSPSSTLASSSSSSSGAEGRATLPPPFTHERAGSLLVISLRQKGNPLLKFITAVPHTFAYIAPDFLVGPSACVLFLSLRYHQLFPSYLSKRIEDLADGRYTHKFLLLHVDLEVPDAALAQVTLLAFHHCFSLLLGTCLQECAGVLQLLKAYEKKPADTLLAKLDAKHCNRVLETLTAISPLNKTDVLTLASAFGNVKNILLASRQALERCPGIGEKKARRILKVVRQPFFSPLSSASASAHFATSASSSPPSSSDSSLSSAPALPPPLSSPLCIRDDAS</sequence>
<dbReference type="GO" id="GO:0003684">
    <property type="term" value="F:damaged DNA binding"/>
    <property type="evidence" value="ECO:0007669"/>
    <property type="project" value="InterPro"/>
</dbReference>
<name>A0A086KPM6_TOXGO</name>
<dbReference type="Pfam" id="PF14520">
    <property type="entry name" value="HHH_5"/>
    <property type="match status" value="1"/>
</dbReference>
<feature type="region of interest" description="Disordered" evidence="7">
    <location>
        <begin position="387"/>
        <end position="424"/>
    </location>
</feature>
<dbReference type="InterPro" id="IPR010994">
    <property type="entry name" value="RuvA_2-like"/>
</dbReference>
<reference evidence="9 10" key="1">
    <citation type="submission" date="2014-02" db="EMBL/GenBank/DDBJ databases">
        <authorList>
            <person name="Sibley D."/>
            <person name="Venepally P."/>
            <person name="Karamycheva S."/>
            <person name="Hadjithomas M."/>
            <person name="Khan A."/>
            <person name="Brunk B."/>
            <person name="Roos D."/>
            <person name="Caler E."/>
            <person name="Lorenzi H."/>
        </authorList>
    </citation>
    <scope>NUCLEOTIDE SEQUENCE [LARGE SCALE GENOMIC DNA]</scope>
    <source>
        <strain evidence="9 10">GAB2-2007-GAL-DOM2</strain>
    </source>
</reference>
<keyword evidence="6" id="KW-0539">Nucleus</keyword>
<dbReference type="InterPro" id="IPR004579">
    <property type="entry name" value="ERCC1/RAD10/SWI10"/>
</dbReference>
<evidence type="ECO:0000256" key="2">
    <source>
        <dbReference type="ARBA" id="ARBA00008283"/>
    </source>
</evidence>
<feature type="compositionally biased region" description="Low complexity" evidence="7">
    <location>
        <begin position="130"/>
        <end position="160"/>
    </location>
</feature>
<dbReference type="Gene3D" id="3.40.50.10130">
    <property type="match status" value="1"/>
</dbReference>
<dbReference type="PANTHER" id="PTHR12749">
    <property type="entry name" value="EXCISION REPAIR CROSS-COMPLEMENTING 1 ERCC1"/>
    <property type="match status" value="1"/>
</dbReference>
<dbReference type="GO" id="GO:0070522">
    <property type="term" value="C:ERCC4-ERCC1 complex"/>
    <property type="evidence" value="ECO:0007669"/>
    <property type="project" value="TreeGrafter"/>
</dbReference>
<comment type="similarity">
    <text evidence="2">Belongs to the ERCC1/RAD10/SWI10 family.</text>
</comment>
<evidence type="ECO:0000256" key="4">
    <source>
        <dbReference type="ARBA" id="ARBA00023125"/>
    </source>
</evidence>
<keyword evidence="5" id="KW-0234">DNA repair</keyword>
<evidence type="ECO:0000313" key="9">
    <source>
        <dbReference type="EMBL" id="KFG46344.1"/>
    </source>
</evidence>
<dbReference type="SUPFAM" id="SSF47781">
    <property type="entry name" value="RuvA domain 2-like"/>
    <property type="match status" value="1"/>
</dbReference>
<dbReference type="CDD" id="cd22325">
    <property type="entry name" value="ERCC1_C-like"/>
    <property type="match status" value="1"/>
</dbReference>
<feature type="region of interest" description="Disordered" evidence="7">
    <location>
        <begin position="130"/>
        <end position="171"/>
    </location>
</feature>
<dbReference type="OrthoDB" id="10262814at2759"/>
<dbReference type="Proteomes" id="UP000028837">
    <property type="component" value="Unassembled WGS sequence"/>
</dbReference>
<proteinExistence type="inferred from homology"/>
<evidence type="ECO:0000256" key="7">
    <source>
        <dbReference type="SAM" id="MobiDB-lite"/>
    </source>
</evidence>
<organism evidence="9 10">
    <name type="scientific">Toxoplasma gondii GAB2-2007-GAL-DOM2</name>
    <dbReference type="NCBI Taxonomy" id="1130820"/>
    <lineage>
        <taxon>Eukaryota</taxon>
        <taxon>Sar</taxon>
        <taxon>Alveolata</taxon>
        <taxon>Apicomplexa</taxon>
        <taxon>Conoidasida</taxon>
        <taxon>Coccidia</taxon>
        <taxon>Eucoccidiorida</taxon>
        <taxon>Eimeriorina</taxon>
        <taxon>Sarcocystidae</taxon>
        <taxon>Toxoplasma</taxon>
    </lineage>
</organism>
<feature type="compositionally biased region" description="Low complexity" evidence="7">
    <location>
        <begin position="387"/>
        <end position="407"/>
    </location>
</feature>
<comment type="subcellular location">
    <subcellularLocation>
        <location evidence="1">Nucleus</location>
    </subcellularLocation>
</comment>
<feature type="compositionally biased region" description="Low complexity" evidence="7">
    <location>
        <begin position="90"/>
        <end position="118"/>
    </location>
</feature>
<dbReference type="GO" id="GO:0000110">
    <property type="term" value="C:nucleotide-excision repair factor 1 complex"/>
    <property type="evidence" value="ECO:0007669"/>
    <property type="project" value="TreeGrafter"/>
</dbReference>
<evidence type="ECO:0000256" key="1">
    <source>
        <dbReference type="ARBA" id="ARBA00004123"/>
    </source>
</evidence>
<comment type="caution">
    <text evidence="9">The sequence shown here is derived from an EMBL/GenBank/DDBJ whole genome shotgun (WGS) entry which is preliminary data.</text>
</comment>
<keyword evidence="4" id="KW-0238">DNA-binding</keyword>
<evidence type="ECO:0000256" key="5">
    <source>
        <dbReference type="ARBA" id="ARBA00023204"/>
    </source>
</evidence>
<dbReference type="Gene3D" id="1.10.150.20">
    <property type="entry name" value="5' to 3' exonuclease, C-terminal subdomain"/>
    <property type="match status" value="1"/>
</dbReference>
<dbReference type="AlphaFoldDB" id="A0A086KPM6"/>
<evidence type="ECO:0000259" key="8">
    <source>
        <dbReference type="Pfam" id="PF03834"/>
    </source>
</evidence>
<dbReference type="GO" id="GO:0006302">
    <property type="term" value="P:double-strand break repair"/>
    <property type="evidence" value="ECO:0007669"/>
    <property type="project" value="UniProtKB-ARBA"/>
</dbReference>
<dbReference type="InterPro" id="IPR047260">
    <property type="entry name" value="ERCC1-like_central_dom"/>
</dbReference>
<dbReference type="Pfam" id="PF03834">
    <property type="entry name" value="Rad10"/>
    <property type="match status" value="1"/>
</dbReference>
<keyword evidence="3" id="KW-0227">DNA damage</keyword>
<evidence type="ECO:0000313" key="10">
    <source>
        <dbReference type="Proteomes" id="UP000028837"/>
    </source>
</evidence>
<feature type="compositionally biased region" description="Basic and acidic residues" evidence="7">
    <location>
        <begin position="17"/>
        <end position="27"/>
    </location>
</feature>
<dbReference type="PANTHER" id="PTHR12749:SF0">
    <property type="entry name" value="DNA EXCISION REPAIR PROTEIN ERCC-1"/>
    <property type="match status" value="1"/>
</dbReference>
<feature type="region of interest" description="Disordered" evidence="7">
    <location>
        <begin position="1"/>
        <end position="118"/>
    </location>
</feature>
<dbReference type="InterPro" id="IPR011335">
    <property type="entry name" value="Restrct_endonuc-II-like"/>
</dbReference>
<dbReference type="EMBL" id="AHZU02000283">
    <property type="protein sequence ID" value="KFG46344.1"/>
    <property type="molecule type" value="Genomic_DNA"/>
</dbReference>
<accession>A0A086KPM6</accession>
<feature type="domain" description="ERCC1-like central" evidence="8">
    <location>
        <begin position="181"/>
        <end position="294"/>
    </location>
</feature>
<dbReference type="NCBIfam" id="TIGR00597">
    <property type="entry name" value="rad10"/>
    <property type="match status" value="1"/>
</dbReference>
<dbReference type="VEuPathDB" id="ToxoDB:TGDOM2_249330"/>
<evidence type="ECO:0000256" key="6">
    <source>
        <dbReference type="ARBA" id="ARBA00023242"/>
    </source>
</evidence>
<evidence type="ECO:0000256" key="3">
    <source>
        <dbReference type="ARBA" id="ARBA00022763"/>
    </source>
</evidence>
<dbReference type="GO" id="GO:0003697">
    <property type="term" value="F:single-stranded DNA binding"/>
    <property type="evidence" value="ECO:0007669"/>
    <property type="project" value="TreeGrafter"/>
</dbReference>